<feature type="transmembrane region" description="Helical" evidence="7">
    <location>
        <begin position="35"/>
        <end position="55"/>
    </location>
</feature>
<evidence type="ECO:0000256" key="5">
    <source>
        <dbReference type="ARBA" id="ARBA00023136"/>
    </source>
</evidence>
<dbReference type="Proteomes" id="UP000598174">
    <property type="component" value="Unassembled WGS sequence"/>
</dbReference>
<comment type="subcellular location">
    <subcellularLocation>
        <location evidence="1">Cell membrane</location>
        <topology evidence="1">Multi-pass membrane protein</topology>
    </subcellularLocation>
</comment>
<evidence type="ECO:0000256" key="4">
    <source>
        <dbReference type="ARBA" id="ARBA00022989"/>
    </source>
</evidence>
<proteinExistence type="predicted"/>
<feature type="region of interest" description="Disordered" evidence="6">
    <location>
        <begin position="56"/>
        <end position="115"/>
    </location>
</feature>
<accession>A0A919MC09</accession>
<evidence type="ECO:0000313" key="9">
    <source>
        <dbReference type="EMBL" id="GIE08989.1"/>
    </source>
</evidence>
<dbReference type="GO" id="GO:0005886">
    <property type="term" value="C:plasma membrane"/>
    <property type="evidence" value="ECO:0007669"/>
    <property type="project" value="UniProtKB-SubCell"/>
</dbReference>
<keyword evidence="5 7" id="KW-0472">Membrane</keyword>
<dbReference type="Pfam" id="PF13396">
    <property type="entry name" value="PLDc_N"/>
    <property type="match status" value="1"/>
</dbReference>
<dbReference type="EMBL" id="BOMM01000003">
    <property type="protein sequence ID" value="GIE08989.1"/>
    <property type="molecule type" value="Genomic_DNA"/>
</dbReference>
<keyword evidence="4 7" id="KW-1133">Transmembrane helix</keyword>
<organism evidence="9 10">
    <name type="scientific">Paractinoplanes ferrugineus</name>
    <dbReference type="NCBI Taxonomy" id="113564"/>
    <lineage>
        <taxon>Bacteria</taxon>
        <taxon>Bacillati</taxon>
        <taxon>Actinomycetota</taxon>
        <taxon>Actinomycetes</taxon>
        <taxon>Micromonosporales</taxon>
        <taxon>Micromonosporaceae</taxon>
        <taxon>Paractinoplanes</taxon>
    </lineage>
</organism>
<keyword evidence="3 7" id="KW-0812">Transmembrane</keyword>
<evidence type="ECO:0000256" key="7">
    <source>
        <dbReference type="SAM" id="Phobius"/>
    </source>
</evidence>
<protein>
    <recommendedName>
        <fullName evidence="8">Cardiolipin synthase N-terminal domain-containing protein</fullName>
    </recommendedName>
</protein>
<keyword evidence="10" id="KW-1185">Reference proteome</keyword>
<evidence type="ECO:0000313" key="10">
    <source>
        <dbReference type="Proteomes" id="UP000598174"/>
    </source>
</evidence>
<gene>
    <name evidence="9" type="ORF">Afe05nite_08290</name>
</gene>
<name>A0A919MC09_9ACTN</name>
<dbReference type="AlphaFoldDB" id="A0A919MC09"/>
<feature type="compositionally biased region" description="Basic and acidic residues" evidence="6">
    <location>
        <begin position="83"/>
        <end position="115"/>
    </location>
</feature>
<dbReference type="RefSeq" id="WP_203815592.1">
    <property type="nucleotide sequence ID" value="NZ_BAAABP010000014.1"/>
</dbReference>
<dbReference type="InterPro" id="IPR027379">
    <property type="entry name" value="CLS_N"/>
</dbReference>
<evidence type="ECO:0000256" key="2">
    <source>
        <dbReference type="ARBA" id="ARBA00022475"/>
    </source>
</evidence>
<keyword evidence="2" id="KW-1003">Cell membrane</keyword>
<sequence length="115" mass="13092">MVRVFIFLAAAQLVLFVLALISVLSADRVRNAPRALWVLLIVVLPLVGPIAYFLAGRPRPVPQEGAPPRRGRGRPSAPDDDADFLRKMDSDQSRRDRETLAQWEKEFRKNRDDEK</sequence>
<evidence type="ECO:0000259" key="8">
    <source>
        <dbReference type="Pfam" id="PF13396"/>
    </source>
</evidence>
<evidence type="ECO:0000256" key="6">
    <source>
        <dbReference type="SAM" id="MobiDB-lite"/>
    </source>
</evidence>
<evidence type="ECO:0000256" key="1">
    <source>
        <dbReference type="ARBA" id="ARBA00004651"/>
    </source>
</evidence>
<feature type="domain" description="Cardiolipin synthase N-terminal" evidence="8">
    <location>
        <begin position="14"/>
        <end position="57"/>
    </location>
</feature>
<reference evidence="9" key="1">
    <citation type="submission" date="2021-01" db="EMBL/GenBank/DDBJ databases">
        <title>Whole genome shotgun sequence of Actinoplanes ferrugineus NBRC 15555.</title>
        <authorList>
            <person name="Komaki H."/>
            <person name="Tamura T."/>
        </authorList>
    </citation>
    <scope>NUCLEOTIDE SEQUENCE</scope>
    <source>
        <strain evidence="9">NBRC 15555</strain>
    </source>
</reference>
<evidence type="ECO:0000256" key="3">
    <source>
        <dbReference type="ARBA" id="ARBA00022692"/>
    </source>
</evidence>
<comment type="caution">
    <text evidence="9">The sequence shown here is derived from an EMBL/GenBank/DDBJ whole genome shotgun (WGS) entry which is preliminary data.</text>
</comment>